<proteinExistence type="predicted"/>
<feature type="domain" description="Penicillin-binding protein transpeptidase" evidence="1">
    <location>
        <begin position="337"/>
        <end position="579"/>
    </location>
</feature>
<evidence type="ECO:0000259" key="2">
    <source>
        <dbReference type="Pfam" id="PF05223"/>
    </source>
</evidence>
<keyword evidence="4" id="KW-1185">Reference proteome</keyword>
<protein>
    <submittedName>
        <fullName evidence="3">Penicillin-binding protein</fullName>
    </submittedName>
</protein>
<dbReference type="PANTHER" id="PTHR30627:SF24">
    <property type="entry name" value="PENICILLIN-BINDING PROTEIN 4B"/>
    <property type="match status" value="1"/>
</dbReference>
<dbReference type="GO" id="GO:0046677">
    <property type="term" value="P:response to antibiotic"/>
    <property type="evidence" value="ECO:0007669"/>
    <property type="project" value="InterPro"/>
</dbReference>
<dbReference type="KEGG" id="git:C6V83_09100"/>
<evidence type="ECO:0000259" key="1">
    <source>
        <dbReference type="Pfam" id="PF00905"/>
    </source>
</evidence>
<name>A0A2S0KFF8_9ACTN</name>
<evidence type="ECO:0000313" key="3">
    <source>
        <dbReference type="EMBL" id="AVM00409.1"/>
    </source>
</evidence>
<dbReference type="PANTHER" id="PTHR30627">
    <property type="entry name" value="PEPTIDOGLYCAN D,D-TRANSPEPTIDASE"/>
    <property type="match status" value="1"/>
</dbReference>
<dbReference type="AlphaFoldDB" id="A0A2S0KFF8"/>
<reference evidence="3 4" key="1">
    <citation type="submission" date="2018-03" db="EMBL/GenBank/DDBJ databases">
        <title>Characteristics and genome of n-alkane degrading marine bacteria Gordonia iterans isolated from crude oil contaminated in Tae-an, South Korea.</title>
        <authorList>
            <person name="Lee S.-S."/>
            <person name="Kim H."/>
        </authorList>
    </citation>
    <scope>NUCLEOTIDE SEQUENCE [LARGE SCALE GENOMIC DNA]</scope>
    <source>
        <strain evidence="3 4">Co17</strain>
    </source>
</reference>
<dbReference type="GO" id="GO:0008658">
    <property type="term" value="F:penicillin binding"/>
    <property type="evidence" value="ECO:0007669"/>
    <property type="project" value="InterPro"/>
</dbReference>
<dbReference type="GO" id="GO:0071972">
    <property type="term" value="F:peptidoglycan L,D-transpeptidase activity"/>
    <property type="evidence" value="ECO:0007669"/>
    <property type="project" value="TreeGrafter"/>
</dbReference>
<dbReference type="GO" id="GO:0071555">
    <property type="term" value="P:cell wall organization"/>
    <property type="evidence" value="ECO:0007669"/>
    <property type="project" value="TreeGrafter"/>
</dbReference>
<gene>
    <name evidence="3" type="ORF">C6V83_09100</name>
</gene>
<sequence>MGATGWETTRRGRRRAGWRASVLAVALLLLVPLVACTAEDNGPRGIAEDFLHEFAAREYAAAAALTTDPARAERMLSAAWTGLAARELTTRTGRARVERDIAEVEVTYTWTLPGGREWSYPATLTMGRSDAGWAVRWTSTNVHPELGADQRLQLDTFAPPRAAVNEADGSEVMGDATITALSFDARAAAEQGSVVDSATRVVEVLGPVFPGLTVQSLAERGTASAEPLPLGRLPGAEYDRLRDRLTIPGLVAAEQAVLEPRDPRFASAVLGQVKNRVADEIGGTSGWRISVINPNGLVADVLDDHPATPAPAVQLTLSRSVQDAAQRAVDVAGRQAMMVVVQASTGKLLAVAQNAAADRGGLLATMGAYPPGSTFKIVTSAAAMAADMSNPDATVPCPGEIQIGSRLIPNYNGFALGPVPLWRAFANSCNTSFAHLAGRMGPSDLPHAAAAMGLGAHYGIAGIESASGSVPIEPDLVQRAEDGFGQGKVLASPLGMALVAATAATGKAPVPVLIEGRETTVAGPRPELAAEIYEQLRPMMRTVVTDGTATSIAGAGPVFGKTGEAEVAGGSHAWFAGFRGDLAFATLIVLGGDSANAVNMTRDFFQLLPPGRG</sequence>
<dbReference type="Gene3D" id="3.40.710.10">
    <property type="entry name" value="DD-peptidase/beta-lactamase superfamily"/>
    <property type="match status" value="1"/>
</dbReference>
<dbReference type="InterPro" id="IPR001460">
    <property type="entry name" value="PCN-bd_Tpept"/>
</dbReference>
<dbReference type="OrthoDB" id="5241017at2"/>
<dbReference type="Proteomes" id="UP000239814">
    <property type="component" value="Chromosome"/>
</dbReference>
<dbReference type="Pfam" id="PF05223">
    <property type="entry name" value="MecA_N"/>
    <property type="match status" value="1"/>
</dbReference>
<feature type="domain" description="NTF2-like N-terminal transpeptidase" evidence="2">
    <location>
        <begin position="43"/>
        <end position="150"/>
    </location>
</feature>
<dbReference type="EMBL" id="CP027433">
    <property type="protein sequence ID" value="AVM00409.1"/>
    <property type="molecule type" value="Genomic_DNA"/>
</dbReference>
<dbReference type="InterPro" id="IPR050515">
    <property type="entry name" value="Beta-lactam/transpept"/>
</dbReference>
<dbReference type="SUPFAM" id="SSF56601">
    <property type="entry name" value="beta-lactamase/transpeptidase-like"/>
    <property type="match status" value="1"/>
</dbReference>
<accession>A0A2S0KFF8</accession>
<dbReference type="InterPro" id="IPR012338">
    <property type="entry name" value="Beta-lactam/transpept-like"/>
</dbReference>
<dbReference type="InterPro" id="IPR007887">
    <property type="entry name" value="MecA_N"/>
</dbReference>
<evidence type="ECO:0000313" key="4">
    <source>
        <dbReference type="Proteomes" id="UP000239814"/>
    </source>
</evidence>
<dbReference type="GO" id="GO:0005886">
    <property type="term" value="C:plasma membrane"/>
    <property type="evidence" value="ECO:0007669"/>
    <property type="project" value="TreeGrafter"/>
</dbReference>
<dbReference type="Pfam" id="PF00905">
    <property type="entry name" value="Transpeptidase"/>
    <property type="match status" value="1"/>
</dbReference>
<dbReference type="RefSeq" id="WP_105942137.1">
    <property type="nucleotide sequence ID" value="NZ_CP027433.1"/>
</dbReference>
<organism evidence="3 4">
    <name type="scientific">Gordonia iterans</name>
    <dbReference type="NCBI Taxonomy" id="1004901"/>
    <lineage>
        <taxon>Bacteria</taxon>
        <taxon>Bacillati</taxon>
        <taxon>Actinomycetota</taxon>
        <taxon>Actinomycetes</taxon>
        <taxon>Mycobacteriales</taxon>
        <taxon>Gordoniaceae</taxon>
        <taxon>Gordonia</taxon>
    </lineage>
</organism>